<comment type="caution">
    <text evidence="3">The sequence shown here is derived from an EMBL/GenBank/DDBJ whole genome shotgun (WGS) entry which is preliminary data.</text>
</comment>
<feature type="transmembrane region" description="Helical" evidence="1">
    <location>
        <begin position="45"/>
        <end position="64"/>
    </location>
</feature>
<feature type="domain" description="DUF6533" evidence="2">
    <location>
        <begin position="13"/>
        <end position="38"/>
    </location>
</feature>
<gene>
    <name evidence="3" type="ORF">F5050DRAFT_1790668</name>
</gene>
<name>A0ABQ8Q0S0_9AGAR</name>
<dbReference type="Proteomes" id="UP001163828">
    <property type="component" value="Unassembled WGS sequence"/>
</dbReference>
<reference evidence="3" key="1">
    <citation type="submission" date="2022-08" db="EMBL/GenBank/DDBJ databases">
        <authorList>
            <consortium name="DOE Joint Genome Institute"/>
            <person name="Min B."/>
            <person name="Riley R."/>
            <person name="Sierra-Patev S."/>
            <person name="Naranjo-Ortiz M."/>
            <person name="Looney B."/>
            <person name="Konkel Z."/>
            <person name="Slot J.C."/>
            <person name="Sakamoto Y."/>
            <person name="Steenwyk J.L."/>
            <person name="Rokas A."/>
            <person name="Carro J."/>
            <person name="Camarero S."/>
            <person name="Ferreira P."/>
            <person name="Molpeceres G."/>
            <person name="Ruiz-Duenas F.J."/>
            <person name="Serrano A."/>
            <person name="Henrissat B."/>
            <person name="Drula E."/>
            <person name="Hughes K.W."/>
            <person name="Mata J.L."/>
            <person name="Ishikawa N.K."/>
            <person name="Vargas-Isla R."/>
            <person name="Ushijima S."/>
            <person name="Smith C.A."/>
            <person name="Ahrendt S."/>
            <person name="Andreopoulos W."/>
            <person name="He G."/>
            <person name="Labutti K."/>
            <person name="Lipzen A."/>
            <person name="Ng V."/>
            <person name="Sandor L."/>
            <person name="Barry K."/>
            <person name="Martinez A.T."/>
            <person name="Xiao Y."/>
            <person name="Gibbons J.G."/>
            <person name="Terashima K."/>
            <person name="Hibbett D.S."/>
            <person name="Grigoriev I.V."/>
        </authorList>
    </citation>
    <scope>NUCLEOTIDE SEQUENCE</scope>
    <source>
        <strain evidence="3">TFB10827</strain>
    </source>
</reference>
<dbReference type="EMBL" id="MU790901">
    <property type="protein sequence ID" value="KAJ3992089.1"/>
    <property type="molecule type" value="Genomic_DNA"/>
</dbReference>
<evidence type="ECO:0000256" key="1">
    <source>
        <dbReference type="SAM" id="Phobius"/>
    </source>
</evidence>
<organism evidence="3 4">
    <name type="scientific">Lentinula boryana</name>
    <dbReference type="NCBI Taxonomy" id="40481"/>
    <lineage>
        <taxon>Eukaryota</taxon>
        <taxon>Fungi</taxon>
        <taxon>Dikarya</taxon>
        <taxon>Basidiomycota</taxon>
        <taxon>Agaricomycotina</taxon>
        <taxon>Agaricomycetes</taxon>
        <taxon>Agaricomycetidae</taxon>
        <taxon>Agaricales</taxon>
        <taxon>Marasmiineae</taxon>
        <taxon>Omphalotaceae</taxon>
        <taxon>Lentinula</taxon>
    </lineage>
</organism>
<evidence type="ECO:0000313" key="3">
    <source>
        <dbReference type="EMBL" id="KAJ3992089.1"/>
    </source>
</evidence>
<sequence>MAETNNLQFEIQYASIVLIWYDWILTLPMEVKYIWGRRSEYPPSFTSSVIMLSWGTSYISLLFLTC</sequence>
<evidence type="ECO:0000259" key="2">
    <source>
        <dbReference type="Pfam" id="PF20151"/>
    </source>
</evidence>
<dbReference type="Pfam" id="PF20151">
    <property type="entry name" value="DUF6533"/>
    <property type="match status" value="1"/>
</dbReference>
<keyword evidence="1" id="KW-0812">Transmembrane</keyword>
<feature type="transmembrane region" description="Helical" evidence="1">
    <location>
        <begin position="7"/>
        <end position="25"/>
    </location>
</feature>
<dbReference type="InterPro" id="IPR045340">
    <property type="entry name" value="DUF6533"/>
</dbReference>
<accession>A0ABQ8Q0S0</accession>
<keyword evidence="4" id="KW-1185">Reference proteome</keyword>
<protein>
    <recommendedName>
        <fullName evidence="2">DUF6533 domain-containing protein</fullName>
    </recommendedName>
</protein>
<evidence type="ECO:0000313" key="4">
    <source>
        <dbReference type="Proteomes" id="UP001163828"/>
    </source>
</evidence>
<keyword evidence="1" id="KW-1133">Transmembrane helix</keyword>
<proteinExistence type="predicted"/>
<keyword evidence="1" id="KW-0472">Membrane</keyword>